<keyword evidence="1" id="KW-0472">Membrane</keyword>
<evidence type="ECO:0000313" key="3">
    <source>
        <dbReference type="EMBL" id="SHH40760.1"/>
    </source>
</evidence>
<dbReference type="SUPFAM" id="SSF48452">
    <property type="entry name" value="TPR-like"/>
    <property type="match status" value="1"/>
</dbReference>
<gene>
    <name evidence="2" type="ORF">BC624_11094</name>
    <name evidence="3" type="ORF">SAMN05443373_11293</name>
</gene>
<reference evidence="2 5" key="3">
    <citation type="submission" date="2018-03" db="EMBL/GenBank/DDBJ databases">
        <title>Genomic Encyclopedia of Archaeal and Bacterial Type Strains, Phase II (KMG-II): from individual species to whole genera.</title>
        <authorList>
            <person name="Goeker M."/>
        </authorList>
    </citation>
    <scope>NUCLEOTIDE SEQUENCE [LARGE SCALE GENOMIC DNA]</scope>
    <source>
        <strain evidence="2 5">DSM 17797</strain>
    </source>
</reference>
<dbReference type="AlphaFoldDB" id="A0A1M5SQP2"/>
<proteinExistence type="predicted"/>
<accession>A0A1M5SQP2</accession>
<keyword evidence="1" id="KW-0812">Transmembrane</keyword>
<dbReference type="Proteomes" id="UP000184384">
    <property type="component" value="Unassembled WGS sequence"/>
</dbReference>
<evidence type="ECO:0000313" key="4">
    <source>
        <dbReference type="Proteomes" id="UP000184384"/>
    </source>
</evidence>
<protein>
    <submittedName>
        <fullName evidence="3">Uncharacterized protein</fullName>
    </submittedName>
</protein>
<keyword evidence="1" id="KW-1133">Transmembrane helix</keyword>
<dbReference type="InterPro" id="IPR019734">
    <property type="entry name" value="TPR_rpt"/>
</dbReference>
<evidence type="ECO:0000256" key="1">
    <source>
        <dbReference type="SAM" id="Phobius"/>
    </source>
</evidence>
<dbReference type="EMBL" id="PVUB01000010">
    <property type="protein sequence ID" value="PRZ21078.1"/>
    <property type="molecule type" value="Genomic_DNA"/>
</dbReference>
<sequence length="243" mass="28334">MKVGCNYKFPYFWTMKHFVYLMVFLPIIAWSQSNFDKGVKLFKEEKWAQAEAFFELFLNENPNHLKAIEYLGDIAGKNKSWDKAIGYYKRLKQLKTNEADYYYKYGGALGMKAKESSKFKALGMISEVKDSFEKAIILDPKHIESRWALIELYIQLPGIVGGSEAKAIQYSNELLRLSPVDGYLSRGHIEEYFKRYTLAEQQYNKAIIEGGSKKSYQKLANLYKNKMKEPEKAKKVLESYNNR</sequence>
<dbReference type="SMART" id="SM00028">
    <property type="entry name" value="TPR"/>
    <property type="match status" value="4"/>
</dbReference>
<evidence type="ECO:0000313" key="2">
    <source>
        <dbReference type="EMBL" id="PRZ21078.1"/>
    </source>
</evidence>
<dbReference type="Gene3D" id="1.25.40.10">
    <property type="entry name" value="Tetratricopeptide repeat domain"/>
    <property type="match status" value="2"/>
</dbReference>
<dbReference type="Proteomes" id="UP000237771">
    <property type="component" value="Unassembled WGS sequence"/>
</dbReference>
<reference evidence="3" key="2">
    <citation type="submission" date="2016-11" db="EMBL/GenBank/DDBJ databases">
        <authorList>
            <person name="Jaros S."/>
            <person name="Januszkiewicz K."/>
            <person name="Wedrychowicz H."/>
        </authorList>
    </citation>
    <scope>NUCLEOTIDE SEQUENCE [LARGE SCALE GENOMIC DNA]</scope>
    <source>
        <strain evidence="3">DSM 19729</strain>
    </source>
</reference>
<evidence type="ECO:0000313" key="5">
    <source>
        <dbReference type="Proteomes" id="UP000237771"/>
    </source>
</evidence>
<dbReference type="PANTHER" id="PTHR12558">
    <property type="entry name" value="CELL DIVISION CYCLE 16,23,27"/>
    <property type="match status" value="1"/>
</dbReference>
<dbReference type="InterPro" id="IPR011990">
    <property type="entry name" value="TPR-like_helical_dom_sf"/>
</dbReference>
<reference evidence="4" key="1">
    <citation type="submission" date="2016-11" db="EMBL/GenBank/DDBJ databases">
        <authorList>
            <person name="Varghese N."/>
            <person name="Submissions S."/>
        </authorList>
    </citation>
    <scope>NUCLEOTIDE SEQUENCE [LARGE SCALE GENOMIC DNA]</scope>
    <source>
        <strain evidence="4">DSM 19729</strain>
    </source>
</reference>
<dbReference type="PANTHER" id="PTHR12558:SF13">
    <property type="entry name" value="CELL DIVISION CYCLE PROTEIN 27 HOMOLOG"/>
    <property type="match status" value="1"/>
</dbReference>
<organism evidence="3 4">
    <name type="scientific">Flavobacterium granuli</name>
    <dbReference type="NCBI Taxonomy" id="280093"/>
    <lineage>
        <taxon>Bacteria</taxon>
        <taxon>Pseudomonadati</taxon>
        <taxon>Bacteroidota</taxon>
        <taxon>Flavobacteriia</taxon>
        <taxon>Flavobacteriales</taxon>
        <taxon>Flavobacteriaceae</taxon>
        <taxon>Flavobacterium</taxon>
    </lineage>
</organism>
<keyword evidence="5" id="KW-1185">Reference proteome</keyword>
<dbReference type="STRING" id="280093.SAMN05443373_11293"/>
<name>A0A1M5SQP2_9FLAO</name>
<dbReference type="EMBL" id="FQWO01000012">
    <property type="protein sequence ID" value="SHH40760.1"/>
    <property type="molecule type" value="Genomic_DNA"/>
</dbReference>
<feature type="transmembrane region" description="Helical" evidence="1">
    <location>
        <begin position="12"/>
        <end position="30"/>
    </location>
</feature>